<protein>
    <submittedName>
        <fullName evidence="2">Uncharacterized protein</fullName>
    </submittedName>
</protein>
<keyword evidence="3" id="KW-1185">Reference proteome</keyword>
<name>A0A0L7QJ21_9HYME</name>
<organism evidence="2 3">
    <name type="scientific">Habropoda laboriosa</name>
    <dbReference type="NCBI Taxonomy" id="597456"/>
    <lineage>
        <taxon>Eukaryota</taxon>
        <taxon>Metazoa</taxon>
        <taxon>Ecdysozoa</taxon>
        <taxon>Arthropoda</taxon>
        <taxon>Hexapoda</taxon>
        <taxon>Insecta</taxon>
        <taxon>Pterygota</taxon>
        <taxon>Neoptera</taxon>
        <taxon>Endopterygota</taxon>
        <taxon>Hymenoptera</taxon>
        <taxon>Apocrita</taxon>
        <taxon>Aculeata</taxon>
        <taxon>Apoidea</taxon>
        <taxon>Anthophila</taxon>
        <taxon>Apidae</taxon>
        <taxon>Habropoda</taxon>
    </lineage>
</organism>
<dbReference type="EMBL" id="LHQN01023076">
    <property type="protein sequence ID" value="KOC58637.1"/>
    <property type="molecule type" value="Genomic_DNA"/>
</dbReference>
<proteinExistence type="predicted"/>
<evidence type="ECO:0000256" key="1">
    <source>
        <dbReference type="SAM" id="MobiDB-lite"/>
    </source>
</evidence>
<evidence type="ECO:0000313" key="3">
    <source>
        <dbReference type="Proteomes" id="UP000053825"/>
    </source>
</evidence>
<feature type="compositionally biased region" description="Basic residues" evidence="1">
    <location>
        <begin position="1"/>
        <end position="12"/>
    </location>
</feature>
<feature type="region of interest" description="Disordered" evidence="1">
    <location>
        <begin position="1"/>
        <end position="49"/>
    </location>
</feature>
<comment type="caution">
    <text evidence="2">The sequence shown here is derived from an EMBL/GenBank/DDBJ whole genome shotgun (WGS) entry which is preliminary data.</text>
</comment>
<feature type="compositionally biased region" description="Basic residues" evidence="1">
    <location>
        <begin position="20"/>
        <end position="29"/>
    </location>
</feature>
<evidence type="ECO:0000313" key="2">
    <source>
        <dbReference type="EMBL" id="KOC58637.1"/>
    </source>
</evidence>
<dbReference type="Proteomes" id="UP000053825">
    <property type="component" value="Unassembled WGS sequence"/>
</dbReference>
<sequence length="138" mass="15133">MDKAKGINRKGSRASTARVSRPRKRKRPQNPHEVEGKAASTSASARKLTGNSLEGQSAVLACTGESAFPWFPVDAVAVDVGVFARFDCQRNERAHPLKTLSGVAGFFHRPSRGCGWLVCRFLKLDRGNRHRLGTLSPY</sequence>
<gene>
    <name evidence="2" type="ORF">WH47_02074</name>
</gene>
<accession>A0A0L7QJ21</accession>
<reference evidence="3" key="1">
    <citation type="submission" date="2015-07" db="EMBL/GenBank/DDBJ databases">
        <title>The genome of Habropoda laboriosa.</title>
        <authorList>
            <person name="Pan H."/>
            <person name="Kapheim K."/>
        </authorList>
    </citation>
    <scope>NUCLEOTIDE SEQUENCE [LARGE SCALE GENOMIC DNA]</scope>
</reference>
<feature type="compositionally biased region" description="Polar residues" evidence="1">
    <location>
        <begin position="39"/>
        <end position="49"/>
    </location>
</feature>
<dbReference type="AlphaFoldDB" id="A0A0L7QJ21"/>